<dbReference type="PANTHER" id="PTHR30346">
    <property type="entry name" value="TRANSCRIPTIONAL DUAL REGULATOR HCAR-RELATED"/>
    <property type="match status" value="1"/>
</dbReference>
<evidence type="ECO:0000313" key="7">
    <source>
        <dbReference type="Proteomes" id="UP000774570"/>
    </source>
</evidence>
<dbReference type="SUPFAM" id="SSF53850">
    <property type="entry name" value="Periplasmic binding protein-like II"/>
    <property type="match status" value="1"/>
</dbReference>
<evidence type="ECO:0000256" key="4">
    <source>
        <dbReference type="ARBA" id="ARBA00023163"/>
    </source>
</evidence>
<keyword evidence="2" id="KW-0805">Transcription regulation</keyword>
<name>A0ABS7FX91_9ACTN</name>
<evidence type="ECO:0000256" key="1">
    <source>
        <dbReference type="ARBA" id="ARBA00009437"/>
    </source>
</evidence>
<dbReference type="InterPro" id="IPR005119">
    <property type="entry name" value="LysR_subst-bd"/>
</dbReference>
<dbReference type="RefSeq" id="WP_220168270.1">
    <property type="nucleotide sequence ID" value="NZ_JAIBOA010000014.1"/>
</dbReference>
<dbReference type="CDD" id="cd08423">
    <property type="entry name" value="PBP2_LTTR_like_6"/>
    <property type="match status" value="1"/>
</dbReference>
<evidence type="ECO:0000256" key="3">
    <source>
        <dbReference type="ARBA" id="ARBA00023125"/>
    </source>
</evidence>
<dbReference type="EMBL" id="JAIBOA010000014">
    <property type="protein sequence ID" value="MBW8485039.1"/>
    <property type="molecule type" value="Genomic_DNA"/>
</dbReference>
<protein>
    <submittedName>
        <fullName evidence="6">LysR family transcriptional regulator</fullName>
    </submittedName>
</protein>
<comment type="caution">
    <text evidence="6">The sequence shown here is derived from an EMBL/GenBank/DDBJ whole genome shotgun (WGS) entry which is preliminary data.</text>
</comment>
<dbReference type="Pfam" id="PF00126">
    <property type="entry name" value="HTH_1"/>
    <property type="match status" value="1"/>
</dbReference>
<dbReference type="PANTHER" id="PTHR30346:SF29">
    <property type="entry name" value="LYSR SUBSTRATE-BINDING"/>
    <property type="match status" value="1"/>
</dbReference>
<evidence type="ECO:0000256" key="2">
    <source>
        <dbReference type="ARBA" id="ARBA00023015"/>
    </source>
</evidence>
<dbReference type="Gene3D" id="3.40.190.10">
    <property type="entry name" value="Periplasmic binding protein-like II"/>
    <property type="match status" value="2"/>
</dbReference>
<organism evidence="6 7">
    <name type="scientific">Actinomadura parmotrematis</name>
    <dbReference type="NCBI Taxonomy" id="2864039"/>
    <lineage>
        <taxon>Bacteria</taxon>
        <taxon>Bacillati</taxon>
        <taxon>Actinomycetota</taxon>
        <taxon>Actinomycetes</taxon>
        <taxon>Streptosporangiales</taxon>
        <taxon>Thermomonosporaceae</taxon>
        <taxon>Actinomadura</taxon>
    </lineage>
</organism>
<dbReference type="InterPro" id="IPR036390">
    <property type="entry name" value="WH_DNA-bd_sf"/>
</dbReference>
<dbReference type="Pfam" id="PF03466">
    <property type="entry name" value="LysR_substrate"/>
    <property type="match status" value="1"/>
</dbReference>
<dbReference type="Proteomes" id="UP000774570">
    <property type="component" value="Unassembled WGS sequence"/>
</dbReference>
<dbReference type="PROSITE" id="PS50931">
    <property type="entry name" value="HTH_LYSR"/>
    <property type="match status" value="1"/>
</dbReference>
<keyword evidence="3" id="KW-0238">DNA-binding</keyword>
<dbReference type="SUPFAM" id="SSF46785">
    <property type="entry name" value="Winged helix' DNA-binding domain"/>
    <property type="match status" value="1"/>
</dbReference>
<dbReference type="InterPro" id="IPR000847">
    <property type="entry name" value="LysR_HTH_N"/>
</dbReference>
<feature type="domain" description="HTH lysR-type" evidence="5">
    <location>
        <begin position="2"/>
        <end position="59"/>
    </location>
</feature>
<reference evidence="6 7" key="1">
    <citation type="submission" date="2021-07" db="EMBL/GenBank/DDBJ databases">
        <title>Actinomadura sp. PM05-2 isolated from lichen.</title>
        <authorList>
            <person name="Somphong A."/>
            <person name="Phongsopitanun W."/>
            <person name="Tanasupawat S."/>
            <person name="Peongsungnone V."/>
        </authorList>
    </citation>
    <scope>NUCLEOTIDE SEQUENCE [LARGE SCALE GENOMIC DNA]</scope>
    <source>
        <strain evidence="6 7">PM05-2</strain>
    </source>
</reference>
<accession>A0ABS7FX91</accession>
<proteinExistence type="inferred from homology"/>
<keyword evidence="4" id="KW-0804">Transcription</keyword>
<dbReference type="InterPro" id="IPR036388">
    <property type="entry name" value="WH-like_DNA-bd_sf"/>
</dbReference>
<dbReference type="Gene3D" id="1.10.10.10">
    <property type="entry name" value="Winged helix-like DNA-binding domain superfamily/Winged helix DNA-binding domain"/>
    <property type="match status" value="1"/>
</dbReference>
<comment type="similarity">
    <text evidence="1">Belongs to the LysR transcriptional regulatory family.</text>
</comment>
<keyword evidence="7" id="KW-1185">Reference proteome</keyword>
<evidence type="ECO:0000259" key="5">
    <source>
        <dbReference type="PROSITE" id="PS50931"/>
    </source>
</evidence>
<gene>
    <name evidence="6" type="ORF">K1Y72_21830</name>
</gene>
<sequence>MLDLERLRALHSVATYGSVSAAADVLHVTTSAVSQQLAKLERETGQKLLERNGRGVRLTDAAELLVTHAEHILSLVERAQADLEAHRGTVVGRLTLGAFPTAVRGLIPGALGRLHREHPDLSVQLQELDPYQSMPLVVRGDLDMAIVQDWDNEPLPNPEGLQRGAICDDVADVALPPGHPLAGRAEIGLKELAGDPWISSSPGSVCCAWLINTLRGFEAEPRIAHMAYEIPTQLALVAAGLGSAILPRLGRCDVPPGVTILPLRPAMTRRVYAVWREETARRPAVRAALAALRTGLPPL</sequence>
<evidence type="ECO:0000313" key="6">
    <source>
        <dbReference type="EMBL" id="MBW8485039.1"/>
    </source>
</evidence>